<feature type="transmembrane region" description="Helical" evidence="1">
    <location>
        <begin position="146"/>
        <end position="168"/>
    </location>
</feature>
<sequence>MATSNQRPRRLTVRFLYPDVLTWKVFGREFTDFGWTTKFLGRPAISMLIEQSWLDQPEVPDHLYVEKMKQLCPRWIRLLYFEKNIFLRIPAELGIPTGQLKPIPTVHPPFAPETYEIHPEILSKREERLDVYFEFRRRAKFLGCSVWPGCGFVFAILAIVLIVVAAILSHLPANDRDRVPLEPSDG</sequence>
<dbReference type="AlphaFoldDB" id="A0AAV9UF48"/>
<evidence type="ECO:0000256" key="1">
    <source>
        <dbReference type="SAM" id="Phobius"/>
    </source>
</evidence>
<evidence type="ECO:0000313" key="2">
    <source>
        <dbReference type="EMBL" id="KAK6338677.1"/>
    </source>
</evidence>
<organism evidence="2 3">
    <name type="scientific">Orbilia brochopaga</name>
    <dbReference type="NCBI Taxonomy" id="3140254"/>
    <lineage>
        <taxon>Eukaryota</taxon>
        <taxon>Fungi</taxon>
        <taxon>Dikarya</taxon>
        <taxon>Ascomycota</taxon>
        <taxon>Pezizomycotina</taxon>
        <taxon>Orbiliomycetes</taxon>
        <taxon>Orbiliales</taxon>
        <taxon>Orbiliaceae</taxon>
        <taxon>Orbilia</taxon>
    </lineage>
</organism>
<name>A0AAV9UF48_9PEZI</name>
<keyword evidence="1" id="KW-0472">Membrane</keyword>
<keyword evidence="1" id="KW-1133">Transmembrane helix</keyword>
<keyword evidence="1" id="KW-0812">Transmembrane</keyword>
<accession>A0AAV9UF48</accession>
<dbReference type="EMBL" id="JAVHNQ010000009">
    <property type="protein sequence ID" value="KAK6338677.1"/>
    <property type="molecule type" value="Genomic_DNA"/>
</dbReference>
<proteinExistence type="predicted"/>
<reference evidence="2 3" key="1">
    <citation type="submission" date="2019-10" db="EMBL/GenBank/DDBJ databases">
        <authorList>
            <person name="Palmer J.M."/>
        </authorList>
    </citation>
    <scope>NUCLEOTIDE SEQUENCE [LARGE SCALE GENOMIC DNA]</scope>
    <source>
        <strain evidence="2 3">TWF696</strain>
    </source>
</reference>
<keyword evidence="3" id="KW-1185">Reference proteome</keyword>
<comment type="caution">
    <text evidence="2">The sequence shown here is derived from an EMBL/GenBank/DDBJ whole genome shotgun (WGS) entry which is preliminary data.</text>
</comment>
<protein>
    <submittedName>
        <fullName evidence="2">Uncharacterized protein</fullName>
    </submittedName>
</protein>
<dbReference type="Proteomes" id="UP001375240">
    <property type="component" value="Unassembled WGS sequence"/>
</dbReference>
<gene>
    <name evidence="2" type="ORF">TWF696_009488</name>
</gene>
<evidence type="ECO:0000313" key="3">
    <source>
        <dbReference type="Proteomes" id="UP001375240"/>
    </source>
</evidence>